<dbReference type="Pfam" id="PF00271">
    <property type="entry name" value="Helicase_C"/>
    <property type="match status" value="1"/>
</dbReference>
<dbReference type="PROSITE" id="PS51194">
    <property type="entry name" value="HELICASE_CTER"/>
    <property type="match status" value="1"/>
</dbReference>
<dbReference type="Pfam" id="PF23445">
    <property type="entry name" value="WHD_SNRNP200"/>
    <property type="match status" value="1"/>
</dbReference>
<dbReference type="PROSITE" id="PS51192">
    <property type="entry name" value="HELICASE_ATP_BIND_1"/>
    <property type="match status" value="1"/>
</dbReference>
<dbReference type="Pfam" id="PF02889">
    <property type="entry name" value="Sec63"/>
    <property type="match status" value="1"/>
</dbReference>
<dbReference type="GO" id="GO:0016787">
    <property type="term" value="F:hydrolase activity"/>
    <property type="evidence" value="ECO:0007669"/>
    <property type="project" value="UniProtKB-KW"/>
</dbReference>
<dbReference type="PANTHER" id="PTHR47961:SF4">
    <property type="entry name" value="ACTIVATING SIGNAL COINTEGRATOR 1 COMPLEX SUBUNIT 3"/>
    <property type="match status" value="1"/>
</dbReference>
<dbReference type="GO" id="GO:0005634">
    <property type="term" value="C:nucleus"/>
    <property type="evidence" value="ECO:0007669"/>
    <property type="project" value="TreeGrafter"/>
</dbReference>
<dbReference type="Gene3D" id="1.10.3380.10">
    <property type="entry name" value="Sec63 N-terminal domain-like domain"/>
    <property type="match status" value="1"/>
</dbReference>
<accession>H8Z9Q2</accession>
<gene>
    <name evidence="7" type="ORF">NERG_00323</name>
</gene>
<dbReference type="SUPFAM" id="SSF158702">
    <property type="entry name" value="Sec63 N-terminal domain-like"/>
    <property type="match status" value="1"/>
</dbReference>
<dbReference type="GO" id="GO:0005524">
    <property type="term" value="F:ATP binding"/>
    <property type="evidence" value="ECO:0007669"/>
    <property type="project" value="UniProtKB-KW"/>
</dbReference>
<dbReference type="InterPro" id="IPR011545">
    <property type="entry name" value="DEAD/DEAH_box_helicase_dom"/>
</dbReference>
<dbReference type="InterPro" id="IPR050474">
    <property type="entry name" value="Hel308_SKI2-like"/>
</dbReference>
<dbReference type="InterPro" id="IPR057842">
    <property type="entry name" value="WH_MER3"/>
</dbReference>
<proteinExistence type="predicted"/>
<dbReference type="InterPro" id="IPR036388">
    <property type="entry name" value="WH-like_DNA-bd_sf"/>
</dbReference>
<dbReference type="HOGENOM" id="CLU_296666_0_0_1"/>
<evidence type="ECO:0000313" key="7">
    <source>
        <dbReference type="EMBL" id="EHY66683.1"/>
    </source>
</evidence>
<dbReference type="InterPro" id="IPR004179">
    <property type="entry name" value="Sec63-dom"/>
</dbReference>
<organism evidence="7">
    <name type="scientific">Nematocida ausubeli (strain ATCC PRA-371 / ERTm2)</name>
    <name type="common">Nematode killer fungus</name>
    <dbReference type="NCBI Taxonomy" id="1913371"/>
    <lineage>
        <taxon>Eukaryota</taxon>
        <taxon>Fungi</taxon>
        <taxon>Fungi incertae sedis</taxon>
        <taxon>Microsporidia</taxon>
        <taxon>Nematocida</taxon>
    </lineage>
</organism>
<dbReference type="Proteomes" id="UP000005622">
    <property type="component" value="Unassembled WGS sequence"/>
</dbReference>
<dbReference type="Gene3D" id="1.10.10.10">
    <property type="entry name" value="Winged helix-like DNA-binding domain superfamily/Winged helix DNA-binding domain"/>
    <property type="match status" value="1"/>
</dbReference>
<evidence type="ECO:0000256" key="2">
    <source>
        <dbReference type="ARBA" id="ARBA00022801"/>
    </source>
</evidence>
<dbReference type="AlphaFoldDB" id="H8Z9Q2"/>
<dbReference type="InterPro" id="IPR014001">
    <property type="entry name" value="Helicase_ATP-bd"/>
</dbReference>
<dbReference type="InterPro" id="IPR003593">
    <property type="entry name" value="AAA+_ATPase"/>
</dbReference>
<dbReference type="CDD" id="cd18795">
    <property type="entry name" value="SF2_C_Ski2"/>
    <property type="match status" value="1"/>
</dbReference>
<dbReference type="SMART" id="SM00973">
    <property type="entry name" value="Sec63"/>
    <property type="match status" value="1"/>
</dbReference>
<dbReference type="Gene3D" id="3.40.50.300">
    <property type="entry name" value="P-loop containing nucleotide triphosphate hydrolases"/>
    <property type="match status" value="2"/>
</dbReference>
<reference evidence="7" key="1">
    <citation type="submission" date="2011-03" db="EMBL/GenBank/DDBJ databases">
        <title>The Genome Sequence of Nematocida sp1 strain ERTm2.</title>
        <authorList>
            <consortium name="The Broad Institute Genome Sequencing Platform"/>
            <consortium name="The Broad Institute Genome Sequencing Center for Infectious Disease"/>
            <person name="Cuomo C."/>
            <person name="Troemel E."/>
            <person name="Young S.K."/>
            <person name="Zeng Q."/>
            <person name="Gargeya S."/>
            <person name="Fitzgerald M."/>
            <person name="Haas B."/>
            <person name="Abouelleil A."/>
            <person name="Alvarado L."/>
            <person name="Arachchi H.M."/>
            <person name="Berlin A."/>
            <person name="Brown A."/>
            <person name="Chapman S.B."/>
            <person name="Chen Z."/>
            <person name="Dunbar C."/>
            <person name="Freedman E."/>
            <person name="Gearin G."/>
            <person name="Gellesch M."/>
            <person name="Goldberg J."/>
            <person name="Griggs A."/>
            <person name="Gujja S."/>
            <person name="Heilman E.R."/>
            <person name="Heiman D."/>
            <person name="Howarth C."/>
            <person name="Larson L."/>
            <person name="Lui A."/>
            <person name="MacDonald P.J.P."/>
            <person name="Mehta T."/>
            <person name="Montmayeur A."/>
            <person name="Murphy C."/>
            <person name="Neiman D."/>
            <person name="Pearson M."/>
            <person name="Priest M."/>
            <person name="Roberts A."/>
            <person name="Saif S."/>
            <person name="Shea T."/>
            <person name="Shenoy N."/>
            <person name="Sisk P."/>
            <person name="Stolte C."/>
            <person name="Sykes S."/>
            <person name="White J."/>
            <person name="Yandava C."/>
            <person name="Wortman J."/>
            <person name="Nusbaum C."/>
            <person name="Birren B."/>
        </authorList>
    </citation>
    <scope>NUCLEOTIDE SEQUENCE</scope>
    <source>
        <strain evidence="7">ERTm2</strain>
    </source>
</reference>
<dbReference type="PANTHER" id="PTHR47961">
    <property type="entry name" value="DNA POLYMERASE THETA, PUTATIVE (AFU_ORTHOLOGUE AFUA_1G05260)-RELATED"/>
    <property type="match status" value="1"/>
</dbReference>
<dbReference type="STRING" id="944018.H8Z9Q2"/>
<dbReference type="SMART" id="SM00490">
    <property type="entry name" value="HELICc"/>
    <property type="match status" value="1"/>
</dbReference>
<evidence type="ECO:0008006" key="8">
    <source>
        <dbReference type="Google" id="ProtNLM"/>
    </source>
</evidence>
<dbReference type="InterPro" id="IPR001650">
    <property type="entry name" value="Helicase_C-like"/>
</dbReference>
<dbReference type="SUPFAM" id="SSF52540">
    <property type="entry name" value="P-loop containing nucleoside triphosphate hydrolases"/>
    <property type="match status" value="1"/>
</dbReference>
<dbReference type="GO" id="GO:0004386">
    <property type="term" value="F:helicase activity"/>
    <property type="evidence" value="ECO:0007669"/>
    <property type="project" value="UniProtKB-KW"/>
</dbReference>
<keyword evidence="4" id="KW-0067">ATP-binding</keyword>
<dbReference type="GO" id="GO:0003676">
    <property type="term" value="F:nucleic acid binding"/>
    <property type="evidence" value="ECO:0007669"/>
    <property type="project" value="InterPro"/>
</dbReference>
<feature type="domain" description="Helicase C-terminal" evidence="6">
    <location>
        <begin position="352"/>
        <end position="551"/>
    </location>
</feature>
<feature type="domain" description="Helicase ATP-binding" evidence="5">
    <location>
        <begin position="137"/>
        <end position="310"/>
    </location>
</feature>
<sequence>MQNLTNKLSSLFGISSKESEEMIKNTLKSATPEEDLLELLGDSSIGDIIELLEKHKKKPKPFMPVHQVVSIEETLDKIFASKIKQVSTDYYDEYILESPAPSPPIEKVSVKEISEAYRSVFSSQYKEFNHVQSSVFESVYKAKENTLICAPTGAGKTDIALLSIVKQLESGASSDKNKIIYIAPMKALASEITSKFKRRLPVQVNEYTGDMDLTQSELEKSVVLVCTPEKYDVATRKISSFLLRHTSLIILDEIHILNDTRGPTIEAIVSRLKLISERLQKQIRIVGISATLPNPKDIAEFLAVARKHLHVFGPGDRPVPITYSVIGTRKNVDVTADNVTKRLDTREKMINVLKEKVDKVLGEHQQVIVFVHTRGNTLTIANVLSEDVEPDEMLAQEAENAGIVGEMKEVYSRRMFIHNAGLPRNIREFAEKAFRSRKIKVLVSTSTLAWGVNLPARAVIIFGTEIYSAERGGLINIDILNIQQMFGRAGRPQYDTIAEGTLITDHKSLPMYVRMLRVEDPIESDLLKTLPEKLSSEIYLRNIKNQEDAIRWFKTTFLFIRMNRVPEKYGITPRHIPGLISDYILLSFNRLRELKLIRECEGSQITLITDLGRIISHYFLSEATLVEWDGLPRDAPVIEYLARTDEYKNILLRSDDRKGLGIRNDEEELTREKKVELLIAMHIQNRNPKGHSLVIDKRCIMENIDRLLNGLIEYFLYSRQYCNAYKALCLQKQLMKGIKTEIMEIDVVNKNDRLLFSKPISGYIVIKHKNKLVKMLKIDQEKDCYMTHNTNKVMGISKIPGKEVFFGRLEITPVRMYSDDELWVVDSSLCKIAGYMIEYAGCEDADAAEDSTADDRKIQFKRPDNIIVEEIPNTSYKEIQAITRHLIYERIKEAQKKRRDRIIIVVKNEADEEEYVAEYQKMSFIDSVSFEKHPNCFSSTNGIQRVSKQTNDSWTIGVCAVDKLKLAHSKHNANMYIFSGFTKNRMILPESILKMINTKVIIYEKPNVADYIKLRYM</sequence>
<evidence type="ECO:0000256" key="4">
    <source>
        <dbReference type="ARBA" id="ARBA00022840"/>
    </source>
</evidence>
<evidence type="ECO:0000256" key="3">
    <source>
        <dbReference type="ARBA" id="ARBA00022806"/>
    </source>
</evidence>
<dbReference type="FunFam" id="3.40.50.300:FF:003287">
    <property type="entry name" value="U5 small nuclear ribonucleoprotein 200 kDa helicase"/>
    <property type="match status" value="1"/>
</dbReference>
<evidence type="ECO:0000259" key="6">
    <source>
        <dbReference type="PROSITE" id="PS51194"/>
    </source>
</evidence>
<dbReference type="SMART" id="SM00382">
    <property type="entry name" value="AAA"/>
    <property type="match status" value="1"/>
</dbReference>
<protein>
    <recommendedName>
        <fullName evidence="8">RNA helicase</fullName>
    </recommendedName>
</protein>
<keyword evidence="2" id="KW-0378">Hydrolase</keyword>
<keyword evidence="1" id="KW-0547">Nucleotide-binding</keyword>
<dbReference type="EMBL" id="JH604633">
    <property type="protein sequence ID" value="EHY66683.1"/>
    <property type="molecule type" value="Genomic_DNA"/>
</dbReference>
<evidence type="ECO:0000256" key="1">
    <source>
        <dbReference type="ARBA" id="ARBA00022741"/>
    </source>
</evidence>
<keyword evidence="3" id="KW-0347">Helicase</keyword>
<dbReference type="Pfam" id="PF00270">
    <property type="entry name" value="DEAD"/>
    <property type="match status" value="1"/>
</dbReference>
<evidence type="ECO:0000259" key="5">
    <source>
        <dbReference type="PROSITE" id="PS51192"/>
    </source>
</evidence>
<name>H8Z9Q2_NEMA1</name>
<dbReference type="InterPro" id="IPR027417">
    <property type="entry name" value="P-loop_NTPase"/>
</dbReference>
<dbReference type="SMART" id="SM00487">
    <property type="entry name" value="DEXDc"/>
    <property type="match status" value="1"/>
</dbReference>